<dbReference type="SUPFAM" id="SSF55729">
    <property type="entry name" value="Acyl-CoA N-acyltransferases (Nat)"/>
    <property type="match status" value="1"/>
</dbReference>
<gene>
    <name evidence="2" type="ORF">K7J14_14790</name>
    <name evidence="3" type="ORF">K7J14_15310</name>
</gene>
<comment type="caution">
    <text evidence="2">The sequence shown here is derived from an EMBL/GenBank/DDBJ whole genome shotgun (WGS) entry which is preliminary data.</text>
</comment>
<feature type="domain" description="N-acetyltransferase" evidence="1">
    <location>
        <begin position="12"/>
        <end position="146"/>
    </location>
</feature>
<dbReference type="InterPro" id="IPR000182">
    <property type="entry name" value="GNAT_dom"/>
</dbReference>
<sequence>MDLTLEVIETERLLLVPADLKFANEIFKNFNSETTKYMYPKPANDISETIDFLSNSILEMKKGTNYQVIITKKDTHEFIGCAGLHDLTSEIPELGIWIKKESFGNKYGQETIKGIVNWAVKQNKWNKARYPVDKRNISSRKIPESLNGIIVKEFKSINMSNVELDEVEYEVSLEKEFA</sequence>
<dbReference type="PANTHER" id="PTHR43792:SF16">
    <property type="entry name" value="N-ACETYLTRANSFERASE DOMAIN-CONTAINING PROTEIN"/>
    <property type="match status" value="1"/>
</dbReference>
<dbReference type="EMBL" id="JAINWA010000003">
    <property type="protein sequence ID" value="MCD1655964.1"/>
    <property type="molecule type" value="Genomic_DNA"/>
</dbReference>
<accession>A0AAE3JMR4</accession>
<protein>
    <submittedName>
        <fullName evidence="2">GNAT family N-acetyltransferase</fullName>
    </submittedName>
</protein>
<dbReference type="RefSeq" id="WP_230758132.1">
    <property type="nucleotide sequence ID" value="NZ_JAINWA010000003.1"/>
</dbReference>
<dbReference type="InterPro" id="IPR016181">
    <property type="entry name" value="Acyl_CoA_acyltransferase"/>
</dbReference>
<proteinExistence type="predicted"/>
<dbReference type="InterPro" id="IPR051531">
    <property type="entry name" value="N-acetyltransferase"/>
</dbReference>
<dbReference type="AlphaFoldDB" id="A0AAE3JMR4"/>
<evidence type="ECO:0000313" key="3">
    <source>
        <dbReference type="EMBL" id="MCD1656067.1"/>
    </source>
</evidence>
<keyword evidence="4" id="KW-1185">Reference proteome</keyword>
<dbReference type="EMBL" id="JAINWA010000003">
    <property type="protein sequence ID" value="MCD1656067.1"/>
    <property type="molecule type" value="Genomic_DNA"/>
</dbReference>
<name>A0AAE3JMR4_9SPIR</name>
<dbReference type="Proteomes" id="UP001198163">
    <property type="component" value="Unassembled WGS sequence"/>
</dbReference>
<reference evidence="2" key="1">
    <citation type="submission" date="2021-08" db="EMBL/GenBank/DDBJ databases">
        <title>Comparative analyses of Brucepasteria parasyntrophica and Teretinema zuelzerae.</title>
        <authorList>
            <person name="Song Y."/>
            <person name="Brune A."/>
        </authorList>
    </citation>
    <scope>NUCLEOTIDE SEQUENCE</scope>
    <source>
        <strain evidence="2">DSM 1903</strain>
    </source>
</reference>
<evidence type="ECO:0000313" key="2">
    <source>
        <dbReference type="EMBL" id="MCD1655964.1"/>
    </source>
</evidence>
<dbReference type="Gene3D" id="3.40.630.30">
    <property type="match status" value="1"/>
</dbReference>
<dbReference type="PANTHER" id="PTHR43792">
    <property type="entry name" value="GNAT FAMILY, PUTATIVE (AFU_ORTHOLOGUE AFUA_3G00765)-RELATED-RELATED"/>
    <property type="match status" value="1"/>
</dbReference>
<organism evidence="2 4">
    <name type="scientific">Teretinema zuelzerae</name>
    <dbReference type="NCBI Taxonomy" id="156"/>
    <lineage>
        <taxon>Bacteria</taxon>
        <taxon>Pseudomonadati</taxon>
        <taxon>Spirochaetota</taxon>
        <taxon>Spirochaetia</taxon>
        <taxon>Spirochaetales</taxon>
        <taxon>Treponemataceae</taxon>
        <taxon>Teretinema</taxon>
    </lineage>
</organism>
<dbReference type="Pfam" id="PF13302">
    <property type="entry name" value="Acetyltransf_3"/>
    <property type="match status" value="1"/>
</dbReference>
<dbReference type="GO" id="GO:0016747">
    <property type="term" value="F:acyltransferase activity, transferring groups other than amino-acyl groups"/>
    <property type="evidence" value="ECO:0007669"/>
    <property type="project" value="InterPro"/>
</dbReference>
<evidence type="ECO:0000259" key="1">
    <source>
        <dbReference type="Pfam" id="PF13302"/>
    </source>
</evidence>
<evidence type="ECO:0000313" key="4">
    <source>
        <dbReference type="Proteomes" id="UP001198163"/>
    </source>
</evidence>